<accession>A0A4D8Q9M7</accession>
<gene>
    <name evidence="3" type="ORF">D3867_26180</name>
</gene>
<feature type="signal peptide" evidence="2">
    <location>
        <begin position="1"/>
        <end position="23"/>
    </location>
</feature>
<protein>
    <submittedName>
        <fullName evidence="3">Uncharacterized protein</fullName>
    </submittedName>
</protein>
<evidence type="ECO:0000313" key="4">
    <source>
        <dbReference type="Proteomes" id="UP000298596"/>
    </source>
</evidence>
<feature type="chain" id="PRO_5020417917" evidence="2">
    <location>
        <begin position="24"/>
        <end position="109"/>
    </location>
</feature>
<name>A0A4D8Q9M7_AZOBR</name>
<dbReference type="Proteomes" id="UP000298596">
    <property type="component" value="Plasmid p2"/>
</dbReference>
<dbReference type="AlphaFoldDB" id="A0A4D8Q9M7"/>
<geneLocation type="plasmid" evidence="3">
    <name>p2</name>
</geneLocation>
<keyword evidence="1" id="KW-0812">Transmembrane</keyword>
<reference evidence="3 4" key="1">
    <citation type="submission" date="2018-09" db="EMBL/GenBank/DDBJ databases">
        <title>Whole genome based analysis of evolution and adaptive divergence in Indian and Brazilian strains of Azospirillum brasilense.</title>
        <authorList>
            <person name="Singh C."/>
            <person name="Tripathi A.K."/>
        </authorList>
    </citation>
    <scope>NUCLEOTIDE SEQUENCE [LARGE SCALE GENOMIC DNA]</scope>
    <source>
        <strain evidence="3 4">MTCC4036</strain>
        <plasmid evidence="3 4">p2</plasmid>
    </source>
</reference>
<keyword evidence="2" id="KW-0732">Signal</keyword>
<keyword evidence="1" id="KW-0472">Membrane</keyword>
<sequence>MKLPHVAALAVIGTGLPAAVALADDPTVNGLIGSTIQALTGAHPLVQAAAILSAAGLLGWRMWLQRPQPEIGAHSMDEMYALLNSVSERVDGLTQRLDTHIDQHDRRAA</sequence>
<proteinExistence type="predicted"/>
<feature type="transmembrane region" description="Helical" evidence="1">
    <location>
        <begin position="39"/>
        <end position="60"/>
    </location>
</feature>
<keyword evidence="1" id="KW-1133">Transmembrane helix</keyword>
<dbReference type="EMBL" id="CP032332">
    <property type="protein sequence ID" value="QCO05436.1"/>
    <property type="molecule type" value="Genomic_DNA"/>
</dbReference>
<organism evidence="3 4">
    <name type="scientific">Azospirillum brasilense</name>
    <dbReference type="NCBI Taxonomy" id="192"/>
    <lineage>
        <taxon>Bacteria</taxon>
        <taxon>Pseudomonadati</taxon>
        <taxon>Pseudomonadota</taxon>
        <taxon>Alphaproteobacteria</taxon>
        <taxon>Rhodospirillales</taxon>
        <taxon>Azospirillaceae</taxon>
        <taxon>Azospirillum</taxon>
    </lineage>
</organism>
<evidence type="ECO:0000313" key="3">
    <source>
        <dbReference type="EMBL" id="QCO05436.1"/>
    </source>
</evidence>
<evidence type="ECO:0000256" key="1">
    <source>
        <dbReference type="SAM" id="Phobius"/>
    </source>
</evidence>
<keyword evidence="3" id="KW-0614">Plasmid</keyword>
<evidence type="ECO:0000256" key="2">
    <source>
        <dbReference type="SAM" id="SignalP"/>
    </source>
</evidence>